<dbReference type="Pfam" id="PF08951">
    <property type="entry name" value="EntA_Immun"/>
    <property type="match status" value="1"/>
</dbReference>
<protein>
    <submittedName>
        <fullName evidence="2">Bacteriocin immunity protein</fullName>
    </submittedName>
</protein>
<evidence type="ECO:0000256" key="1">
    <source>
        <dbReference type="ARBA" id="ARBA00023025"/>
    </source>
</evidence>
<dbReference type="RefSeq" id="WP_311830361.1">
    <property type="nucleotide sequence ID" value="NZ_JARQAJ010000007.1"/>
</dbReference>
<evidence type="ECO:0000313" key="2">
    <source>
        <dbReference type="EMBL" id="MDT2760376.1"/>
    </source>
</evidence>
<keyword evidence="3" id="KW-1185">Reference proteome</keyword>
<proteinExistence type="predicted"/>
<keyword evidence="1" id="KW-0079">Bacteriocin immunity</keyword>
<dbReference type="InterPro" id="IPR015046">
    <property type="entry name" value="LciA_Immunity-like"/>
</dbReference>
<accession>A0ABU3FCI6</accession>
<sequence length="99" mass="11404">MSEDKLKTLMEQLSSTYSDEEVSRIPELQTIILEAAQELDKTSNVKLVSTKLCNAISFYYLSNKEQFPDAIIELYYKLKSDAETYKGVAMSSIMFPLWF</sequence>
<comment type="caution">
    <text evidence="2">The sequence shown here is derived from an EMBL/GenBank/DDBJ whole genome shotgun (WGS) entry which is preliminary data.</text>
</comment>
<name>A0ABU3FCI6_9ENTE</name>
<dbReference type="EMBL" id="JARQAJ010000007">
    <property type="protein sequence ID" value="MDT2760376.1"/>
    <property type="molecule type" value="Genomic_DNA"/>
</dbReference>
<dbReference type="SUPFAM" id="SSF109797">
    <property type="entry name" value="Bacteriocin immunity protein-like"/>
    <property type="match status" value="1"/>
</dbReference>
<evidence type="ECO:0000313" key="3">
    <source>
        <dbReference type="Proteomes" id="UP001181046"/>
    </source>
</evidence>
<gene>
    <name evidence="2" type="ORF">P7H27_11440</name>
</gene>
<organism evidence="2 3">
    <name type="scientific">Enterococcus xiangfangensis</name>
    <dbReference type="NCBI Taxonomy" id="1296537"/>
    <lineage>
        <taxon>Bacteria</taxon>
        <taxon>Bacillati</taxon>
        <taxon>Bacillota</taxon>
        <taxon>Bacilli</taxon>
        <taxon>Lactobacillales</taxon>
        <taxon>Enterococcaceae</taxon>
        <taxon>Enterococcus</taxon>
    </lineage>
</organism>
<dbReference type="Proteomes" id="UP001181046">
    <property type="component" value="Unassembled WGS sequence"/>
</dbReference>
<reference evidence="2" key="1">
    <citation type="submission" date="2023-03" db="EMBL/GenBank/DDBJ databases">
        <authorList>
            <person name="Shen W."/>
            <person name="Cai J."/>
        </authorList>
    </citation>
    <scope>NUCLEOTIDE SEQUENCE</scope>
    <source>
        <strain evidence="2">P66-3</strain>
    </source>
</reference>
<dbReference type="Gene3D" id="1.20.1440.50">
    <property type="entry name" value="Ta0600-like"/>
    <property type="match status" value="1"/>
</dbReference>
<dbReference type="InterPro" id="IPR023130">
    <property type="entry name" value="Ta0600-like_sf"/>
</dbReference>